<reference evidence="2 3" key="1">
    <citation type="submission" date="2022-11" db="EMBL/GenBank/DDBJ databases">
        <title>Spartinivicinus poritis sp. nov., isolated from scleractinian coral Porites lutea.</title>
        <authorList>
            <person name="Zhang G."/>
            <person name="Cai L."/>
            <person name="Wei Q."/>
        </authorList>
    </citation>
    <scope>NUCLEOTIDE SEQUENCE [LARGE SCALE GENOMIC DNA]</scope>
    <source>
        <strain evidence="2 3">A2-2</strain>
    </source>
</reference>
<name>A0ABT5UCL9_9GAMM</name>
<protein>
    <submittedName>
        <fullName evidence="2">Uncharacterized protein</fullName>
    </submittedName>
</protein>
<comment type="caution">
    <text evidence="2">The sequence shown here is derived from an EMBL/GenBank/DDBJ whole genome shotgun (WGS) entry which is preliminary data.</text>
</comment>
<keyword evidence="3" id="KW-1185">Reference proteome</keyword>
<proteinExistence type="predicted"/>
<evidence type="ECO:0000256" key="1">
    <source>
        <dbReference type="SAM" id="Phobius"/>
    </source>
</evidence>
<feature type="transmembrane region" description="Helical" evidence="1">
    <location>
        <begin position="12"/>
        <end position="29"/>
    </location>
</feature>
<accession>A0ABT5UCL9</accession>
<dbReference type="Proteomes" id="UP001528823">
    <property type="component" value="Unassembled WGS sequence"/>
</dbReference>
<dbReference type="RefSeq" id="WP_274690457.1">
    <property type="nucleotide sequence ID" value="NZ_JAPMOU010000029.1"/>
</dbReference>
<organism evidence="2 3">
    <name type="scientific">Spartinivicinus poritis</name>
    <dbReference type="NCBI Taxonomy" id="2994640"/>
    <lineage>
        <taxon>Bacteria</taxon>
        <taxon>Pseudomonadati</taxon>
        <taxon>Pseudomonadota</taxon>
        <taxon>Gammaproteobacteria</taxon>
        <taxon>Oceanospirillales</taxon>
        <taxon>Zooshikellaceae</taxon>
        <taxon>Spartinivicinus</taxon>
    </lineage>
</organism>
<sequence>MQQITEPKKVTKLPTIMTIVTVIILLIFIQKLSNQNSTWIEQTSNDNNFYPINFLQELKNKVNFIDIDIDLIKQTKNNLKFKIQYKKPGLLADSVVLSHIKAVTNTAINILIENKINPYNNKIAIDVAAESPSSSISSAHQDSPPFRYNFIRYGYSPRYPTDLFTTIKSQVSKLTGELNMIEMAKDRLSFQLLLNNSKALTPYKIKKETKRILNLILQTLSIYNINYKGNTNGIGGIHIKVKSFVPQQHDNNTETTIVYGIAYYNPGKKRVIWTDSYHLSYMLD</sequence>
<keyword evidence="1" id="KW-0472">Membrane</keyword>
<keyword evidence="1" id="KW-0812">Transmembrane</keyword>
<evidence type="ECO:0000313" key="3">
    <source>
        <dbReference type="Proteomes" id="UP001528823"/>
    </source>
</evidence>
<evidence type="ECO:0000313" key="2">
    <source>
        <dbReference type="EMBL" id="MDE1464126.1"/>
    </source>
</evidence>
<keyword evidence="1" id="KW-1133">Transmembrane helix</keyword>
<gene>
    <name evidence="2" type="ORF">ORQ98_19400</name>
</gene>
<dbReference type="EMBL" id="JAPMOU010000029">
    <property type="protein sequence ID" value="MDE1464126.1"/>
    <property type="molecule type" value="Genomic_DNA"/>
</dbReference>